<proteinExistence type="predicted"/>
<reference evidence="1 2" key="1">
    <citation type="submission" date="2014-11" db="EMBL/GenBank/DDBJ databases">
        <title>Symbiosis island explosion on the genome of extra-slow-growing strains of soybean bradyrhizobia with massive insertion sequences.</title>
        <authorList>
            <person name="Iida T."/>
            <person name="Minamisawa K."/>
        </authorList>
    </citation>
    <scope>NUCLEOTIDE SEQUENCE [LARGE SCALE GENOMIC DNA]</scope>
    <source>
        <strain evidence="1 2">NK6</strain>
    </source>
</reference>
<dbReference type="Proteomes" id="UP000063308">
    <property type="component" value="Chromosome"/>
</dbReference>
<name>A0A0E4BVJ9_9BRAD</name>
<dbReference type="AlphaFoldDB" id="A0A0E4BVJ9"/>
<evidence type="ECO:0000313" key="1">
    <source>
        <dbReference type="EMBL" id="BAR61261.1"/>
    </source>
</evidence>
<organism evidence="1 2">
    <name type="scientific">Bradyrhizobium diazoefficiens</name>
    <dbReference type="NCBI Taxonomy" id="1355477"/>
    <lineage>
        <taxon>Bacteria</taxon>
        <taxon>Pseudomonadati</taxon>
        <taxon>Pseudomonadota</taxon>
        <taxon>Alphaproteobacteria</taxon>
        <taxon>Hyphomicrobiales</taxon>
        <taxon>Nitrobacteraceae</taxon>
        <taxon>Bradyrhizobium</taxon>
    </lineage>
</organism>
<accession>A0A0E4BVJ9</accession>
<gene>
    <name evidence="1" type="ORF">NK6_8111</name>
</gene>
<sequence length="152" mass="17131">MTLYGSQSREFYINFAAFLGYTITITEYRPFMVGIDCCGDGRVYGDGTFMQDAWGRRIMDPNGEPVADGELGEWPNYGLGPPENRYYWTVHVHQADLQWFRCASGQCGVDPHLRIDHAPDLECIVARWKPAHTEIVYDYSGLTPGDPMAGTP</sequence>
<dbReference type="EMBL" id="AP014685">
    <property type="protein sequence ID" value="BAR61261.1"/>
    <property type="molecule type" value="Genomic_DNA"/>
</dbReference>
<protein>
    <submittedName>
        <fullName evidence="1">Uncharacterized protein</fullName>
    </submittedName>
</protein>
<evidence type="ECO:0000313" key="2">
    <source>
        <dbReference type="Proteomes" id="UP000063308"/>
    </source>
</evidence>